<dbReference type="OrthoDB" id="9155234at2"/>
<proteinExistence type="predicted"/>
<dbReference type="AlphaFoldDB" id="A0A4Q7LW84"/>
<keyword evidence="2" id="KW-1185">Reference proteome</keyword>
<organism evidence="1 2">
    <name type="scientific">Sphaerotilus mobilis</name>
    <dbReference type="NCBI Taxonomy" id="47994"/>
    <lineage>
        <taxon>Bacteria</taxon>
        <taxon>Pseudomonadati</taxon>
        <taxon>Pseudomonadota</taxon>
        <taxon>Betaproteobacteria</taxon>
        <taxon>Burkholderiales</taxon>
        <taxon>Sphaerotilaceae</taxon>
        <taxon>Sphaerotilus</taxon>
    </lineage>
</organism>
<reference evidence="1 2" key="1">
    <citation type="submission" date="2019-02" db="EMBL/GenBank/DDBJ databases">
        <title>Genomic Encyclopedia of Type Strains, Phase IV (KMG-IV): sequencing the most valuable type-strain genomes for metagenomic binning, comparative biology and taxonomic classification.</title>
        <authorList>
            <person name="Goeker M."/>
        </authorList>
    </citation>
    <scope>NUCLEOTIDE SEQUENCE [LARGE SCALE GENOMIC DNA]</scope>
    <source>
        <strain evidence="1 2">DSM 10617</strain>
    </source>
</reference>
<dbReference type="EMBL" id="SGWV01000007">
    <property type="protein sequence ID" value="RZS58737.1"/>
    <property type="molecule type" value="Genomic_DNA"/>
</dbReference>
<comment type="caution">
    <text evidence="1">The sequence shown here is derived from an EMBL/GenBank/DDBJ whole genome shotgun (WGS) entry which is preliminary data.</text>
</comment>
<dbReference type="RefSeq" id="WP_130480851.1">
    <property type="nucleotide sequence ID" value="NZ_SGWV01000007.1"/>
</dbReference>
<accession>A0A4Q7LW84</accession>
<gene>
    <name evidence="1" type="ORF">EV685_1035</name>
</gene>
<sequence>MNAVVIEHVPLDQLPEAWRARLAPHQAERVTVRIEAEFESPDMPVTMEGDSGIDDPAFGIWRDRDDLADVTAHVRDLRTGRYGSDGRRRT</sequence>
<protein>
    <submittedName>
        <fullName evidence="1">Uncharacterized protein</fullName>
    </submittedName>
</protein>
<evidence type="ECO:0000313" key="2">
    <source>
        <dbReference type="Proteomes" id="UP000293433"/>
    </source>
</evidence>
<evidence type="ECO:0000313" key="1">
    <source>
        <dbReference type="EMBL" id="RZS58737.1"/>
    </source>
</evidence>
<name>A0A4Q7LW84_9BURK</name>
<dbReference type="Proteomes" id="UP000293433">
    <property type="component" value="Unassembled WGS sequence"/>
</dbReference>